<dbReference type="PANTHER" id="PTHR31751:SF7">
    <property type="entry name" value="THAP-TYPE DOMAIN-CONTAINING PROTEIN"/>
    <property type="match status" value="1"/>
</dbReference>
<dbReference type="EnsemblMetazoa" id="G3554.1">
    <property type="protein sequence ID" value="G3554.1:cds"/>
    <property type="gene ID" value="G3554"/>
</dbReference>
<proteinExistence type="predicted"/>
<reference evidence="2" key="1">
    <citation type="submission" date="2022-08" db="UniProtKB">
        <authorList>
            <consortium name="EnsemblMetazoa"/>
        </authorList>
    </citation>
    <scope>IDENTIFICATION</scope>
    <source>
        <strain evidence="2">05x7-T-G4-1.051#20</strain>
    </source>
</reference>
<feature type="compositionally biased region" description="Basic and acidic residues" evidence="1">
    <location>
        <begin position="36"/>
        <end position="53"/>
    </location>
</feature>
<name>A0A8W8MQU9_MAGGI</name>
<evidence type="ECO:0000313" key="2">
    <source>
        <dbReference type="EnsemblMetazoa" id="G3554.1:cds"/>
    </source>
</evidence>
<keyword evidence="3" id="KW-1185">Reference proteome</keyword>
<protein>
    <submittedName>
        <fullName evidence="2">Uncharacterized protein</fullName>
    </submittedName>
</protein>
<dbReference type="PANTHER" id="PTHR31751">
    <property type="entry name" value="SI:CH211-108C17.2-RELATED-RELATED"/>
    <property type="match status" value="1"/>
</dbReference>
<sequence>MDHFLEETEEMAPEYMNDSFERDDEEEVDNLMREIFGDAGGHEEMEDQDRGNEEENIGDDENNLWNDTSVNNEEMDLLKERRFIVGERSLRDLVKRISCEQCDGKIVASSVQEGESIAAGIKFTYKCVNGHPGKWISTSFYGGRSFISMLLQLIIILSGATYEHFALGAKFMNLAIGGASHFYRMQRQYKIAIEKYFQTHMEEIRRTLGGLPVSVAVDVRYDTPGFCANRSTAVFLDLEKKLILHMEVGDAREVDRRSTRMEKVLIERGLHFLVFQSPIIVWEVTSDASKTVISILKSEPFQHLHHSLDVWHKTKKLVSTLLDLAKRASYKDLMPWIRPIVNHFWWCCSSAKGKTDKLLKRWMGILFHINNKHIWPGGRCHHSEVFAPPVDAKWLPKDSLAYKEFRKIVTNREWCGSLKYYTNCRQTWAIENFFSHTLLHYCPKQNSFSYDSYHIRNMLAILDHNNHVGRTVRVREDGEPYAQAQVSRRTKQWVAYEKKCPKEYKYIPDLIVACMRETYGKPLSNYMKSEKELSLRSSQPNLSGTQNPGSKFLLACMESRKKQVNMHLYFGYS</sequence>
<accession>A0A8W8MQU9</accession>
<feature type="region of interest" description="Disordered" evidence="1">
    <location>
        <begin position="36"/>
        <end position="68"/>
    </location>
</feature>
<dbReference type="Proteomes" id="UP000005408">
    <property type="component" value="Unassembled WGS sequence"/>
</dbReference>
<organism evidence="2 3">
    <name type="scientific">Magallana gigas</name>
    <name type="common">Pacific oyster</name>
    <name type="synonym">Crassostrea gigas</name>
    <dbReference type="NCBI Taxonomy" id="29159"/>
    <lineage>
        <taxon>Eukaryota</taxon>
        <taxon>Metazoa</taxon>
        <taxon>Spiralia</taxon>
        <taxon>Lophotrochozoa</taxon>
        <taxon>Mollusca</taxon>
        <taxon>Bivalvia</taxon>
        <taxon>Autobranchia</taxon>
        <taxon>Pteriomorphia</taxon>
        <taxon>Ostreida</taxon>
        <taxon>Ostreoidea</taxon>
        <taxon>Ostreidae</taxon>
        <taxon>Magallana</taxon>
    </lineage>
</organism>
<evidence type="ECO:0000313" key="3">
    <source>
        <dbReference type="Proteomes" id="UP000005408"/>
    </source>
</evidence>
<dbReference type="AlphaFoldDB" id="A0A8W8MQU9"/>
<feature type="region of interest" description="Disordered" evidence="1">
    <location>
        <begin position="1"/>
        <end position="23"/>
    </location>
</feature>
<evidence type="ECO:0000256" key="1">
    <source>
        <dbReference type="SAM" id="MobiDB-lite"/>
    </source>
</evidence>